<protein>
    <recommendedName>
        <fullName evidence="2">Crotonobetainyl-CoA--carnitine CoA-transferase</fullName>
    </recommendedName>
</protein>
<name>X0YB95_9ZZZZ</name>
<accession>X0YB95</accession>
<dbReference type="Pfam" id="PF05711">
    <property type="entry name" value="TylF"/>
    <property type="match status" value="1"/>
</dbReference>
<sequence>LLFFNEIYKKILNVHGVIMEFGVYWGRDLALLQNLRGLYEPSNFTRKIIGFDTFEGIKGFDNEKDGLKGYNGDFATTKDYEIYLEKILEYHEKECYLPHIKKFKLIKGDVRETLPKYLEENPETIIAFAYFDMDIYDPTKIVLENIKSHLVKGSIIVFDEINYDRFPGETTAVKEVFGLNNIKLQRIAHEPVPSYFIFGD</sequence>
<comment type="caution">
    <text evidence="1">The sequence shown here is derived from an EMBL/GenBank/DDBJ whole genome shotgun (WGS) entry which is preliminary data.</text>
</comment>
<dbReference type="PANTHER" id="PTHR40036:SF1">
    <property type="entry name" value="MACROCIN O-METHYLTRANSFERASE"/>
    <property type="match status" value="1"/>
</dbReference>
<dbReference type="SUPFAM" id="SSF53335">
    <property type="entry name" value="S-adenosyl-L-methionine-dependent methyltransferases"/>
    <property type="match status" value="1"/>
</dbReference>
<dbReference type="InterPro" id="IPR029063">
    <property type="entry name" value="SAM-dependent_MTases_sf"/>
</dbReference>
<dbReference type="EMBL" id="BARS01052816">
    <property type="protein sequence ID" value="GAG45973.1"/>
    <property type="molecule type" value="Genomic_DNA"/>
</dbReference>
<reference evidence="1" key="1">
    <citation type="journal article" date="2014" name="Front. Microbiol.">
        <title>High frequency of phylogenetically diverse reductive dehalogenase-homologous genes in deep subseafloor sedimentary metagenomes.</title>
        <authorList>
            <person name="Kawai M."/>
            <person name="Futagami T."/>
            <person name="Toyoda A."/>
            <person name="Takaki Y."/>
            <person name="Nishi S."/>
            <person name="Hori S."/>
            <person name="Arai W."/>
            <person name="Tsubouchi T."/>
            <person name="Morono Y."/>
            <person name="Uchiyama I."/>
            <person name="Ito T."/>
            <person name="Fujiyama A."/>
            <person name="Inagaki F."/>
            <person name="Takami H."/>
        </authorList>
    </citation>
    <scope>NUCLEOTIDE SEQUENCE</scope>
    <source>
        <strain evidence="1">Expedition CK06-06</strain>
    </source>
</reference>
<dbReference type="AlphaFoldDB" id="X0YB95"/>
<organism evidence="1">
    <name type="scientific">marine sediment metagenome</name>
    <dbReference type="NCBI Taxonomy" id="412755"/>
    <lineage>
        <taxon>unclassified sequences</taxon>
        <taxon>metagenomes</taxon>
        <taxon>ecological metagenomes</taxon>
    </lineage>
</organism>
<evidence type="ECO:0008006" key="2">
    <source>
        <dbReference type="Google" id="ProtNLM"/>
    </source>
</evidence>
<dbReference type="PANTHER" id="PTHR40036">
    <property type="entry name" value="MACROCIN O-METHYLTRANSFERASE"/>
    <property type="match status" value="1"/>
</dbReference>
<dbReference type="InterPro" id="IPR008884">
    <property type="entry name" value="TylF_MeTrfase"/>
</dbReference>
<feature type="non-terminal residue" evidence="1">
    <location>
        <position position="1"/>
    </location>
</feature>
<gene>
    <name evidence="1" type="ORF">S01H1_78468</name>
</gene>
<evidence type="ECO:0000313" key="1">
    <source>
        <dbReference type="EMBL" id="GAG45973.1"/>
    </source>
</evidence>
<dbReference type="Gene3D" id="3.40.50.150">
    <property type="entry name" value="Vaccinia Virus protein VP39"/>
    <property type="match status" value="1"/>
</dbReference>
<proteinExistence type="predicted"/>